<name>A0A6G1K7A2_9PLEO</name>
<dbReference type="Gene3D" id="3.80.10.10">
    <property type="entry name" value="Ribonuclease Inhibitor"/>
    <property type="match status" value="1"/>
</dbReference>
<protein>
    <recommendedName>
        <fullName evidence="3">F-box domain-containing protein</fullName>
    </recommendedName>
</protein>
<dbReference type="EMBL" id="MU005771">
    <property type="protein sequence ID" value="KAF2708688.1"/>
    <property type="molecule type" value="Genomic_DNA"/>
</dbReference>
<dbReference type="AlphaFoldDB" id="A0A6G1K7A2"/>
<keyword evidence="2" id="KW-1185">Reference proteome</keyword>
<reference evidence="1" key="1">
    <citation type="journal article" date="2020" name="Stud. Mycol.">
        <title>101 Dothideomycetes genomes: a test case for predicting lifestyles and emergence of pathogens.</title>
        <authorList>
            <person name="Haridas S."/>
            <person name="Albert R."/>
            <person name="Binder M."/>
            <person name="Bloem J."/>
            <person name="Labutti K."/>
            <person name="Salamov A."/>
            <person name="Andreopoulos B."/>
            <person name="Baker S."/>
            <person name="Barry K."/>
            <person name="Bills G."/>
            <person name="Bluhm B."/>
            <person name="Cannon C."/>
            <person name="Castanera R."/>
            <person name="Culley D."/>
            <person name="Daum C."/>
            <person name="Ezra D."/>
            <person name="Gonzalez J."/>
            <person name="Henrissat B."/>
            <person name="Kuo A."/>
            <person name="Liang C."/>
            <person name="Lipzen A."/>
            <person name="Lutzoni F."/>
            <person name="Magnuson J."/>
            <person name="Mondo S."/>
            <person name="Nolan M."/>
            <person name="Ohm R."/>
            <person name="Pangilinan J."/>
            <person name="Park H.-J."/>
            <person name="Ramirez L."/>
            <person name="Alfaro M."/>
            <person name="Sun H."/>
            <person name="Tritt A."/>
            <person name="Yoshinaga Y."/>
            <person name="Zwiers L.-H."/>
            <person name="Turgeon B."/>
            <person name="Goodwin S."/>
            <person name="Spatafora J."/>
            <person name="Crous P."/>
            <person name="Grigoriev I."/>
        </authorList>
    </citation>
    <scope>NUCLEOTIDE SEQUENCE</scope>
    <source>
        <strain evidence="1">CBS 279.74</strain>
    </source>
</reference>
<evidence type="ECO:0000313" key="2">
    <source>
        <dbReference type="Proteomes" id="UP000799428"/>
    </source>
</evidence>
<evidence type="ECO:0008006" key="3">
    <source>
        <dbReference type="Google" id="ProtNLM"/>
    </source>
</evidence>
<dbReference type="Proteomes" id="UP000799428">
    <property type="component" value="Unassembled WGS sequence"/>
</dbReference>
<organism evidence="1 2">
    <name type="scientific">Pleomassaria siparia CBS 279.74</name>
    <dbReference type="NCBI Taxonomy" id="1314801"/>
    <lineage>
        <taxon>Eukaryota</taxon>
        <taxon>Fungi</taxon>
        <taxon>Dikarya</taxon>
        <taxon>Ascomycota</taxon>
        <taxon>Pezizomycotina</taxon>
        <taxon>Dothideomycetes</taxon>
        <taxon>Pleosporomycetidae</taxon>
        <taxon>Pleosporales</taxon>
        <taxon>Pleomassariaceae</taxon>
        <taxon>Pleomassaria</taxon>
    </lineage>
</organism>
<proteinExistence type="predicted"/>
<evidence type="ECO:0000313" key="1">
    <source>
        <dbReference type="EMBL" id="KAF2708688.1"/>
    </source>
</evidence>
<dbReference type="InterPro" id="IPR032675">
    <property type="entry name" value="LRR_dom_sf"/>
</dbReference>
<gene>
    <name evidence="1" type="ORF">K504DRAFT_287257</name>
</gene>
<sequence length="422" mass="48227">MIGTFHHFGSFLPHIIVFRHQVPPKLFPLCQTQTMRPLPSLRRKSCIPLGRIITLVFRFFSNTFVVTMPDIIFLKWKAFASGLEHSIIDLLPVSARTKIPFCFGNDPRDEVENDHNGAVGNNELLKIAPLPPIVHTKIPFCFGNDPRDEVENDHNGAVGNNELLKIAPLLPIVHTKIPLQFGTETADDNPTDHRLMDSTETVDNNPIEHRLTDPTRGAENRIRRVHEGPFGVFFGHIKTNWDNQWLYIGTRTSRISFGHDFPLESSYINDICSLDVVIRRHLLVFTSMTTARSVTPAFLVQLSLACPNLTTVRFRGTRSIDGHAFRAFFVFCPHIRTLEICYNDVWNQVGDEELLESVVGALDGLREHAHWAPDLNYLGLYKESYLPFSRAIYNLVLVRVKLRVYPRNDRGVLFPMLHDVHR</sequence>
<dbReference type="OrthoDB" id="550575at2759"/>
<accession>A0A6G1K7A2</accession>